<dbReference type="AlphaFoldDB" id="A0A660SL28"/>
<evidence type="ECO:0000313" key="5">
    <source>
        <dbReference type="Proteomes" id="UP000271125"/>
    </source>
</evidence>
<organism evidence="4 5">
    <name type="scientific">candidate division TA06 bacterium</name>
    <dbReference type="NCBI Taxonomy" id="2250710"/>
    <lineage>
        <taxon>Bacteria</taxon>
        <taxon>Bacteria division TA06</taxon>
    </lineage>
</organism>
<dbReference type="PANTHER" id="PTHR37299:SF1">
    <property type="entry name" value="STAGE 0 SPORULATION PROTEIN A HOMOLOG"/>
    <property type="match status" value="1"/>
</dbReference>
<dbReference type="InterPro" id="IPR001789">
    <property type="entry name" value="Sig_transdc_resp-reg_receiver"/>
</dbReference>
<name>A0A660SL28_UNCT6</name>
<dbReference type="PROSITE" id="PS50930">
    <property type="entry name" value="HTH_LYTTR"/>
    <property type="match status" value="1"/>
</dbReference>
<dbReference type="InterPro" id="IPR007492">
    <property type="entry name" value="LytTR_DNA-bd_dom"/>
</dbReference>
<evidence type="ECO:0000259" key="3">
    <source>
        <dbReference type="PROSITE" id="PS50930"/>
    </source>
</evidence>
<feature type="domain" description="HTH LytTR-type" evidence="3">
    <location>
        <begin position="142"/>
        <end position="248"/>
    </location>
</feature>
<dbReference type="SMART" id="SM00850">
    <property type="entry name" value="LytTR"/>
    <property type="match status" value="1"/>
</dbReference>
<keyword evidence="1" id="KW-0597">Phosphoprotein</keyword>
<dbReference type="Pfam" id="PF00072">
    <property type="entry name" value="Response_reg"/>
    <property type="match status" value="1"/>
</dbReference>
<reference evidence="4 5" key="1">
    <citation type="submission" date="2018-06" db="EMBL/GenBank/DDBJ databases">
        <title>Extensive metabolic versatility and redundancy in microbially diverse, dynamic hydrothermal sediments.</title>
        <authorList>
            <person name="Dombrowski N."/>
            <person name="Teske A."/>
            <person name="Baker B.J."/>
        </authorList>
    </citation>
    <scope>NUCLEOTIDE SEQUENCE [LARGE SCALE GENOMIC DNA]</scope>
    <source>
        <strain evidence="4">B10_G13</strain>
    </source>
</reference>
<dbReference type="GO" id="GO:0003677">
    <property type="term" value="F:DNA binding"/>
    <property type="evidence" value="ECO:0007669"/>
    <property type="project" value="UniProtKB-KW"/>
</dbReference>
<dbReference type="PROSITE" id="PS50110">
    <property type="entry name" value="RESPONSE_REGULATORY"/>
    <property type="match status" value="1"/>
</dbReference>
<feature type="domain" description="Response regulatory" evidence="2">
    <location>
        <begin position="4"/>
        <end position="115"/>
    </location>
</feature>
<comment type="caution">
    <text evidence="4">The sequence shown here is derived from an EMBL/GenBank/DDBJ whole genome shotgun (WGS) entry which is preliminary data.</text>
</comment>
<gene>
    <name evidence="4" type="ORF">DRP43_02480</name>
</gene>
<protein>
    <submittedName>
        <fullName evidence="4">DNA-binding response regulator</fullName>
    </submittedName>
</protein>
<dbReference type="Gene3D" id="3.40.50.2300">
    <property type="match status" value="1"/>
</dbReference>
<evidence type="ECO:0000256" key="1">
    <source>
        <dbReference type="PROSITE-ProRule" id="PRU00169"/>
    </source>
</evidence>
<accession>A0A660SL28</accession>
<dbReference type="InterPro" id="IPR011006">
    <property type="entry name" value="CheY-like_superfamily"/>
</dbReference>
<keyword evidence="4" id="KW-0238">DNA-binding</keyword>
<dbReference type="GO" id="GO:0000156">
    <property type="term" value="F:phosphorelay response regulator activity"/>
    <property type="evidence" value="ECO:0007669"/>
    <property type="project" value="InterPro"/>
</dbReference>
<dbReference type="InterPro" id="IPR046947">
    <property type="entry name" value="LytR-like"/>
</dbReference>
<dbReference type="SUPFAM" id="SSF52172">
    <property type="entry name" value="CheY-like"/>
    <property type="match status" value="1"/>
</dbReference>
<dbReference type="SMART" id="SM00448">
    <property type="entry name" value="REC"/>
    <property type="match status" value="1"/>
</dbReference>
<dbReference type="Gene3D" id="2.40.50.1020">
    <property type="entry name" value="LytTr DNA-binding domain"/>
    <property type="match status" value="1"/>
</dbReference>
<sequence length="248" mass="29260">MSIKAVIIEDEQHSLERMKFLLKSYEEIVIIGDASDGETAVEIINRLKPNMIFLDIQLPVFNGFEVIDRIEYKPMIVFTTAYDQYALKAFDVNGIDYLLKPISKEKLNRAIKRVLNNKIGINDNIFSVIKDIVKKKVYLKRFATKSKDEILIIPQEDVYYFKAEDKYVFLCTIKKEYFYDATIKGLEKMIDPEIFLRIHRSYIVAIDKIKKIDKWFLGEYKVKLNDENETSLKISRSYLPKVRKTLRF</sequence>
<evidence type="ECO:0000259" key="2">
    <source>
        <dbReference type="PROSITE" id="PS50110"/>
    </source>
</evidence>
<feature type="modified residue" description="4-aspartylphosphate" evidence="1">
    <location>
        <position position="55"/>
    </location>
</feature>
<dbReference type="PANTHER" id="PTHR37299">
    <property type="entry name" value="TRANSCRIPTIONAL REGULATOR-RELATED"/>
    <property type="match status" value="1"/>
</dbReference>
<proteinExistence type="predicted"/>
<dbReference type="Pfam" id="PF04397">
    <property type="entry name" value="LytTR"/>
    <property type="match status" value="1"/>
</dbReference>
<dbReference type="Proteomes" id="UP000271125">
    <property type="component" value="Unassembled WGS sequence"/>
</dbReference>
<evidence type="ECO:0000313" key="4">
    <source>
        <dbReference type="EMBL" id="RKX71447.1"/>
    </source>
</evidence>
<dbReference type="EMBL" id="QNBD01000090">
    <property type="protein sequence ID" value="RKX71447.1"/>
    <property type="molecule type" value="Genomic_DNA"/>
</dbReference>